<protein>
    <recommendedName>
        <fullName evidence="1">JmjC domain-containing protein</fullName>
    </recommendedName>
</protein>
<sequence length="265" mass="31203">MPTIYETDSLDEAIDIVQDENKRFPFILHKFDIGSCQEKWTSEYLATKIGAKPVRIHVSQDAMMDFVRKNFTYENLPFNKLIHRCEQTINEEYFLAPNERYYFRALGDNQRTDVANIEKHFPSIANDIKYPPLFSTEQFFSSVFRVGSADTQLWTHYDIMDNVLIQVHGTKRLIMFKPSDIDYLYIDGDKSLVNDIENPDFETYPLLRQATYYTGIIKPGDCLYIPALWFHNVKSLDTYAISVNVFWYHLKADFYEPKDLYGNKD</sequence>
<dbReference type="InterPro" id="IPR041667">
    <property type="entry name" value="Cupin_8"/>
</dbReference>
<evidence type="ECO:0000313" key="3">
    <source>
        <dbReference type="Proteomes" id="UP000681720"/>
    </source>
</evidence>
<dbReference type="Gene3D" id="2.60.120.650">
    <property type="entry name" value="Cupin"/>
    <property type="match status" value="1"/>
</dbReference>
<gene>
    <name evidence="2" type="ORF">GIL414_LOCUS37291</name>
</gene>
<dbReference type="InterPro" id="IPR003347">
    <property type="entry name" value="JmjC_dom"/>
</dbReference>
<organism evidence="2 3">
    <name type="scientific">Rotaria magnacalcarata</name>
    <dbReference type="NCBI Taxonomy" id="392030"/>
    <lineage>
        <taxon>Eukaryota</taxon>
        <taxon>Metazoa</taxon>
        <taxon>Spiralia</taxon>
        <taxon>Gnathifera</taxon>
        <taxon>Rotifera</taxon>
        <taxon>Eurotatoria</taxon>
        <taxon>Bdelloidea</taxon>
        <taxon>Philodinida</taxon>
        <taxon>Philodinidae</taxon>
        <taxon>Rotaria</taxon>
    </lineage>
</organism>
<reference evidence="2" key="1">
    <citation type="submission" date="2021-02" db="EMBL/GenBank/DDBJ databases">
        <authorList>
            <person name="Nowell W R."/>
        </authorList>
    </citation>
    <scope>NUCLEOTIDE SEQUENCE</scope>
</reference>
<dbReference type="PANTHER" id="PTHR12461">
    <property type="entry name" value="HYPOXIA-INDUCIBLE FACTOR 1 ALPHA INHIBITOR-RELATED"/>
    <property type="match status" value="1"/>
</dbReference>
<accession>A0A8S2YJM4</accession>
<proteinExistence type="predicted"/>
<evidence type="ECO:0000259" key="1">
    <source>
        <dbReference type="PROSITE" id="PS51184"/>
    </source>
</evidence>
<dbReference type="Pfam" id="PF13621">
    <property type="entry name" value="Cupin_8"/>
    <property type="match status" value="1"/>
</dbReference>
<dbReference type="GO" id="GO:0031591">
    <property type="term" value="P:wybutosine biosynthetic process"/>
    <property type="evidence" value="ECO:0007669"/>
    <property type="project" value="TreeGrafter"/>
</dbReference>
<name>A0A8S2YJM4_9BILA</name>
<dbReference type="SUPFAM" id="SSF51197">
    <property type="entry name" value="Clavaminate synthase-like"/>
    <property type="match status" value="1"/>
</dbReference>
<dbReference type="AlphaFoldDB" id="A0A8S2YJM4"/>
<dbReference type="SMART" id="SM00558">
    <property type="entry name" value="JmjC"/>
    <property type="match status" value="1"/>
</dbReference>
<dbReference type="Proteomes" id="UP000681720">
    <property type="component" value="Unassembled WGS sequence"/>
</dbReference>
<feature type="domain" description="JmjC" evidence="1">
    <location>
        <begin position="110"/>
        <end position="264"/>
    </location>
</feature>
<dbReference type="PANTHER" id="PTHR12461:SF104">
    <property type="entry name" value="TRNA WYBUTOSINE-SYNTHESIZING PROTEIN 5"/>
    <property type="match status" value="1"/>
</dbReference>
<feature type="non-terminal residue" evidence="2">
    <location>
        <position position="1"/>
    </location>
</feature>
<dbReference type="EMBL" id="CAJOBJ010095382">
    <property type="protein sequence ID" value="CAF4562054.1"/>
    <property type="molecule type" value="Genomic_DNA"/>
</dbReference>
<dbReference type="PROSITE" id="PS51184">
    <property type="entry name" value="JMJC"/>
    <property type="match status" value="1"/>
</dbReference>
<comment type="caution">
    <text evidence="2">The sequence shown here is derived from an EMBL/GenBank/DDBJ whole genome shotgun (WGS) entry which is preliminary data.</text>
</comment>
<evidence type="ECO:0000313" key="2">
    <source>
        <dbReference type="EMBL" id="CAF4562054.1"/>
    </source>
</evidence>
<dbReference type="GO" id="GO:0000049">
    <property type="term" value="F:tRNA binding"/>
    <property type="evidence" value="ECO:0007669"/>
    <property type="project" value="TreeGrafter"/>
</dbReference>